<feature type="domain" description="Peptidase S1" evidence="4">
    <location>
        <begin position="46"/>
        <end position="293"/>
    </location>
</feature>
<proteinExistence type="predicted"/>
<gene>
    <name evidence="5" type="ORF">CALMAC_LOCUS12143</name>
</gene>
<dbReference type="EMBL" id="CAACVG010009019">
    <property type="protein sequence ID" value="VEN51794.1"/>
    <property type="molecule type" value="Genomic_DNA"/>
</dbReference>
<dbReference type="OrthoDB" id="547031at2759"/>
<dbReference type="InterPro" id="IPR033116">
    <property type="entry name" value="TRYPSIN_SER"/>
</dbReference>
<dbReference type="PRINTS" id="PR00722">
    <property type="entry name" value="CHYMOTRYPSIN"/>
</dbReference>
<evidence type="ECO:0000256" key="2">
    <source>
        <dbReference type="RuleBase" id="RU363034"/>
    </source>
</evidence>
<dbReference type="InterPro" id="IPR009003">
    <property type="entry name" value="Peptidase_S1_PA"/>
</dbReference>
<accession>A0A653CV48</accession>
<keyword evidence="2" id="KW-0720">Serine protease</keyword>
<feature type="chain" id="PRO_5024947615" description="Peptidase S1 domain-containing protein" evidence="3">
    <location>
        <begin position="18"/>
        <end position="293"/>
    </location>
</feature>
<keyword evidence="1" id="KW-1015">Disulfide bond</keyword>
<dbReference type="GO" id="GO:0004252">
    <property type="term" value="F:serine-type endopeptidase activity"/>
    <property type="evidence" value="ECO:0007669"/>
    <property type="project" value="InterPro"/>
</dbReference>
<reference evidence="5 6" key="1">
    <citation type="submission" date="2019-01" db="EMBL/GenBank/DDBJ databases">
        <authorList>
            <person name="Sayadi A."/>
        </authorList>
    </citation>
    <scope>NUCLEOTIDE SEQUENCE [LARGE SCALE GENOMIC DNA]</scope>
</reference>
<feature type="signal peptide" evidence="3">
    <location>
        <begin position="1"/>
        <end position="17"/>
    </location>
</feature>
<dbReference type="InterPro" id="IPR043504">
    <property type="entry name" value="Peptidase_S1_PA_chymotrypsin"/>
</dbReference>
<dbReference type="InterPro" id="IPR018114">
    <property type="entry name" value="TRYPSIN_HIS"/>
</dbReference>
<keyword evidence="2" id="KW-0645">Protease</keyword>
<keyword evidence="3" id="KW-0732">Signal</keyword>
<dbReference type="Gene3D" id="2.40.10.10">
    <property type="entry name" value="Trypsin-like serine proteases"/>
    <property type="match status" value="2"/>
</dbReference>
<keyword evidence="2" id="KW-0378">Hydrolase</keyword>
<dbReference type="PANTHER" id="PTHR24252">
    <property type="entry name" value="ACROSIN-RELATED"/>
    <property type="match status" value="1"/>
</dbReference>
<evidence type="ECO:0000313" key="6">
    <source>
        <dbReference type="Proteomes" id="UP000410492"/>
    </source>
</evidence>
<name>A0A653CV48_CALMS</name>
<dbReference type="AlphaFoldDB" id="A0A653CV48"/>
<dbReference type="PROSITE" id="PS50240">
    <property type="entry name" value="TRYPSIN_DOM"/>
    <property type="match status" value="1"/>
</dbReference>
<organism evidence="5 6">
    <name type="scientific">Callosobruchus maculatus</name>
    <name type="common">Southern cowpea weevil</name>
    <name type="synonym">Pulse bruchid</name>
    <dbReference type="NCBI Taxonomy" id="64391"/>
    <lineage>
        <taxon>Eukaryota</taxon>
        <taxon>Metazoa</taxon>
        <taxon>Ecdysozoa</taxon>
        <taxon>Arthropoda</taxon>
        <taxon>Hexapoda</taxon>
        <taxon>Insecta</taxon>
        <taxon>Pterygota</taxon>
        <taxon>Neoptera</taxon>
        <taxon>Endopterygota</taxon>
        <taxon>Coleoptera</taxon>
        <taxon>Polyphaga</taxon>
        <taxon>Cucujiformia</taxon>
        <taxon>Chrysomeloidea</taxon>
        <taxon>Chrysomelidae</taxon>
        <taxon>Bruchinae</taxon>
        <taxon>Bruchini</taxon>
        <taxon>Callosobruchus</taxon>
    </lineage>
</organism>
<dbReference type="Pfam" id="PF00089">
    <property type="entry name" value="Trypsin"/>
    <property type="match status" value="1"/>
</dbReference>
<protein>
    <recommendedName>
        <fullName evidence="4">Peptidase S1 domain-containing protein</fullName>
    </recommendedName>
</protein>
<dbReference type="CDD" id="cd00190">
    <property type="entry name" value="Tryp_SPc"/>
    <property type="match status" value="1"/>
</dbReference>
<evidence type="ECO:0000256" key="3">
    <source>
        <dbReference type="SAM" id="SignalP"/>
    </source>
</evidence>
<dbReference type="InterPro" id="IPR001254">
    <property type="entry name" value="Trypsin_dom"/>
</dbReference>
<dbReference type="InterPro" id="IPR001314">
    <property type="entry name" value="Peptidase_S1A"/>
</dbReference>
<dbReference type="PROSITE" id="PS00134">
    <property type="entry name" value="TRYPSIN_HIS"/>
    <property type="match status" value="1"/>
</dbReference>
<dbReference type="GO" id="GO:0006508">
    <property type="term" value="P:proteolysis"/>
    <property type="evidence" value="ECO:0007669"/>
    <property type="project" value="UniProtKB-KW"/>
</dbReference>
<dbReference type="SUPFAM" id="SSF50494">
    <property type="entry name" value="Trypsin-like serine proteases"/>
    <property type="match status" value="1"/>
</dbReference>
<sequence>MNIYVYLLLCMVYTVYGDDISNHPNWKYLDTETCGYTKYDDKKARIVNGKEAMLGEFPWIVRLGRRPFKFKKTIFFDCAGTLVNRYYVVTAGHCEEGNKIARIGENYDNVPVDCYESECAPEIQDIPVERYIEFGFNREAHRRDLRLALLEEPATLNEYVVPACLPGPRLIGANLLGQMVRIAGWGYADFRTKYLPDKLQYIKAPVLDPEICGDLYVNKLDESQLCVGYESGKDSCAGDSGGPLTKSLKINGKRQHYLLGVVSFGMTYCGDGPAVYTNVSYFMKEILDKIEKS</sequence>
<evidence type="ECO:0000259" key="4">
    <source>
        <dbReference type="PROSITE" id="PS50240"/>
    </source>
</evidence>
<dbReference type="PANTHER" id="PTHR24252:SF7">
    <property type="entry name" value="HYALIN"/>
    <property type="match status" value="1"/>
</dbReference>
<keyword evidence="6" id="KW-1185">Reference proteome</keyword>
<dbReference type="PROSITE" id="PS00135">
    <property type="entry name" value="TRYPSIN_SER"/>
    <property type="match status" value="1"/>
</dbReference>
<evidence type="ECO:0000313" key="5">
    <source>
        <dbReference type="EMBL" id="VEN51794.1"/>
    </source>
</evidence>
<evidence type="ECO:0000256" key="1">
    <source>
        <dbReference type="ARBA" id="ARBA00023157"/>
    </source>
</evidence>
<dbReference type="SMART" id="SM00020">
    <property type="entry name" value="Tryp_SPc"/>
    <property type="match status" value="1"/>
</dbReference>
<dbReference type="Proteomes" id="UP000410492">
    <property type="component" value="Unassembled WGS sequence"/>
</dbReference>